<evidence type="ECO:0000256" key="1">
    <source>
        <dbReference type="SAM" id="Phobius"/>
    </source>
</evidence>
<keyword evidence="1" id="KW-0812">Transmembrane</keyword>
<dbReference type="OMA" id="HISIRIK"/>
<evidence type="ECO:0000313" key="2">
    <source>
        <dbReference type="EMBL" id="EGT54797.1"/>
    </source>
</evidence>
<feature type="transmembrane region" description="Helical" evidence="1">
    <location>
        <begin position="42"/>
        <end position="59"/>
    </location>
</feature>
<keyword evidence="1" id="KW-1133">Transmembrane helix</keyword>
<gene>
    <name evidence="2" type="ORF">CAEBREN_14129</name>
</gene>
<evidence type="ECO:0008006" key="4">
    <source>
        <dbReference type="Google" id="ProtNLM"/>
    </source>
</evidence>
<sequence length="219" mass="25766">MSKIFNVLLTFSAISRFFLYFFPSTERFILSLQKKVISRIHIIYGLLFIEEAVLVVLRFKRLITKDEQFIATIDFVTTIDYTILNTILFLSGFLYIPIVISLKKYKNLPSAQQSNPQKYIMYQTMIMIIYRIPVMILIVINIAIEKEYKIIWVFFLMTDITDVFVTPFIIQVSYLSCNKRNMEVVFSIYTNRLITFFGRLSGRRIHPASDIELVVTSNM</sequence>
<name>G0PG73_CAEBE</name>
<feature type="transmembrane region" description="Helical" evidence="1">
    <location>
        <begin position="150"/>
        <end position="170"/>
    </location>
</feature>
<accession>G0PG73</accession>
<dbReference type="InParanoid" id="G0PG73"/>
<dbReference type="HOGENOM" id="CLU_056063_3_1_1"/>
<organism evidence="3">
    <name type="scientific">Caenorhabditis brenneri</name>
    <name type="common">Nematode worm</name>
    <dbReference type="NCBI Taxonomy" id="135651"/>
    <lineage>
        <taxon>Eukaryota</taxon>
        <taxon>Metazoa</taxon>
        <taxon>Ecdysozoa</taxon>
        <taxon>Nematoda</taxon>
        <taxon>Chromadorea</taxon>
        <taxon>Rhabditida</taxon>
        <taxon>Rhabditina</taxon>
        <taxon>Rhabditomorpha</taxon>
        <taxon>Rhabditoidea</taxon>
        <taxon>Rhabditidae</taxon>
        <taxon>Peloderinae</taxon>
        <taxon>Caenorhabditis</taxon>
    </lineage>
</organism>
<feature type="transmembrane region" description="Helical" evidence="1">
    <location>
        <begin position="6"/>
        <end position="22"/>
    </location>
</feature>
<dbReference type="PANTHER" id="PTHR31720">
    <property type="entry name" value="SERPENTINE RECEPTOR, CLASS Z-RELATED"/>
    <property type="match status" value="1"/>
</dbReference>
<protein>
    <recommendedName>
        <fullName evidence="4">Serpentine receptor class gamma</fullName>
    </recommendedName>
</protein>
<keyword evidence="3" id="KW-1185">Reference proteome</keyword>
<evidence type="ECO:0000313" key="3">
    <source>
        <dbReference type="Proteomes" id="UP000008068"/>
    </source>
</evidence>
<dbReference type="AlphaFoldDB" id="G0PG73"/>
<feature type="transmembrane region" description="Helical" evidence="1">
    <location>
        <begin position="120"/>
        <end position="144"/>
    </location>
</feature>
<dbReference type="EMBL" id="GL380404">
    <property type="protein sequence ID" value="EGT54797.1"/>
    <property type="molecule type" value="Genomic_DNA"/>
</dbReference>
<keyword evidence="1" id="KW-0472">Membrane</keyword>
<dbReference type="InterPro" id="IPR018817">
    <property type="entry name" value="7TM_GPCR_serpentine_rcpt_Srz"/>
</dbReference>
<proteinExistence type="predicted"/>
<dbReference type="Pfam" id="PF10325">
    <property type="entry name" value="7TM_GPCR_Srz"/>
    <property type="match status" value="1"/>
</dbReference>
<feature type="transmembrane region" description="Helical" evidence="1">
    <location>
        <begin position="79"/>
        <end position="100"/>
    </location>
</feature>
<reference evidence="3" key="1">
    <citation type="submission" date="2011-07" db="EMBL/GenBank/DDBJ databases">
        <authorList>
            <consortium name="Caenorhabditis brenneri Sequencing and Analysis Consortium"/>
            <person name="Wilson R.K."/>
        </authorList>
    </citation>
    <scope>NUCLEOTIDE SEQUENCE [LARGE SCALE GENOMIC DNA]</scope>
    <source>
        <strain evidence="3">PB2801</strain>
    </source>
</reference>
<dbReference type="Proteomes" id="UP000008068">
    <property type="component" value="Unassembled WGS sequence"/>
</dbReference>